<dbReference type="EMBL" id="PGCL01000001">
    <property type="protein sequence ID" value="TAJ45394.1"/>
    <property type="molecule type" value="Genomic_DNA"/>
</dbReference>
<keyword evidence="2" id="KW-1185">Reference proteome</keyword>
<proteinExistence type="predicted"/>
<evidence type="ECO:0000313" key="2">
    <source>
        <dbReference type="Proteomes" id="UP000292580"/>
    </source>
</evidence>
<reference evidence="1 2" key="1">
    <citation type="submission" date="2017-11" db="EMBL/GenBank/DDBJ databases">
        <title>Isolation and Characterization of Methanofollis Species from Methane Seep Offshore SW Taiwan.</title>
        <authorList>
            <person name="Teng N.-H."/>
            <person name="Lai M.-C."/>
            <person name="Chen S.-C."/>
        </authorList>
    </citation>
    <scope>NUCLEOTIDE SEQUENCE [LARGE SCALE GENOMIC DNA]</scope>
    <source>
        <strain evidence="1 2">FWC-SCC2</strain>
    </source>
</reference>
<comment type="caution">
    <text evidence="1">The sequence shown here is derived from an EMBL/GenBank/DDBJ whole genome shotgun (WGS) entry which is preliminary data.</text>
</comment>
<accession>A0A483CSS4</accession>
<sequence length="188" mass="19060">MNSRRITVVLACICLIGCGLCAGCTSKGGDAALGAGGNAQEGVAAAADASVQNSEQLEAIEEQIRQIAGAWEMSEITHDQTSVTAVLTNENGDTVTIRASVYLTPAAAMEAFEQAKNAYTGFKIVSVDAGDAGYAWTERTLSEVGVVKANAVTVIDYETPGGIGSGGSAAEAKALAQDLASVMGTVPL</sequence>
<dbReference type="Proteomes" id="UP000292580">
    <property type="component" value="Unassembled WGS sequence"/>
</dbReference>
<organism evidence="1 2">
    <name type="scientific">Methanofollis fontis</name>
    <dbReference type="NCBI Taxonomy" id="2052832"/>
    <lineage>
        <taxon>Archaea</taxon>
        <taxon>Methanobacteriati</taxon>
        <taxon>Methanobacteriota</taxon>
        <taxon>Stenosarchaea group</taxon>
        <taxon>Methanomicrobia</taxon>
        <taxon>Methanomicrobiales</taxon>
        <taxon>Methanomicrobiaceae</taxon>
        <taxon>Methanofollis</taxon>
    </lineage>
</organism>
<dbReference type="AlphaFoldDB" id="A0A483CSS4"/>
<protein>
    <submittedName>
        <fullName evidence="1">Uncharacterized protein</fullName>
    </submittedName>
</protein>
<evidence type="ECO:0000313" key="1">
    <source>
        <dbReference type="EMBL" id="TAJ45394.1"/>
    </source>
</evidence>
<dbReference type="RefSeq" id="WP_130645745.1">
    <property type="nucleotide sequence ID" value="NZ_PGCL01000001.1"/>
</dbReference>
<gene>
    <name evidence="1" type="ORF">CUJ86_01230</name>
</gene>
<name>A0A483CSS4_9EURY</name>